<organism evidence="1 2">
    <name type="scientific">Martelella mediterranea</name>
    <dbReference type="NCBI Taxonomy" id="293089"/>
    <lineage>
        <taxon>Bacteria</taxon>
        <taxon>Pseudomonadati</taxon>
        <taxon>Pseudomonadota</taxon>
        <taxon>Alphaproteobacteria</taxon>
        <taxon>Hyphomicrobiales</taxon>
        <taxon>Aurantimonadaceae</taxon>
        <taxon>Martelella</taxon>
    </lineage>
</organism>
<dbReference type="AlphaFoldDB" id="A0A4R3NKF5"/>
<reference evidence="1 2" key="1">
    <citation type="submission" date="2019-03" db="EMBL/GenBank/DDBJ databases">
        <title>Freshwater and sediment microbial communities from various areas in North America, analyzing microbe dynamics in response to fracking.</title>
        <authorList>
            <person name="Lamendella R."/>
        </authorList>
    </citation>
    <scope>NUCLEOTIDE SEQUENCE [LARGE SCALE GENOMIC DNA]</scope>
    <source>
        <strain evidence="1 2">175.2</strain>
    </source>
</reference>
<proteinExistence type="predicted"/>
<dbReference type="RefSeq" id="WP_132313703.1">
    <property type="nucleotide sequence ID" value="NZ_SMAR01000033.1"/>
</dbReference>
<accession>A0A4R3NKF5</accession>
<keyword evidence="2" id="KW-1185">Reference proteome</keyword>
<comment type="caution">
    <text evidence="1">The sequence shown here is derived from an EMBL/GenBank/DDBJ whole genome shotgun (WGS) entry which is preliminary data.</text>
</comment>
<protein>
    <submittedName>
        <fullName evidence="1">Uncharacterized protein</fullName>
    </submittedName>
</protein>
<dbReference type="EMBL" id="SMAR01000033">
    <property type="protein sequence ID" value="TCT34657.1"/>
    <property type="molecule type" value="Genomic_DNA"/>
</dbReference>
<dbReference type="Proteomes" id="UP000295097">
    <property type="component" value="Unassembled WGS sequence"/>
</dbReference>
<evidence type="ECO:0000313" key="1">
    <source>
        <dbReference type="EMBL" id="TCT34657.1"/>
    </source>
</evidence>
<name>A0A4R3NKF5_9HYPH</name>
<evidence type="ECO:0000313" key="2">
    <source>
        <dbReference type="Proteomes" id="UP000295097"/>
    </source>
</evidence>
<sequence>MSHHSAPEPHHILEHKLVVLKAEIDMLMFVAETASPDDFRQLQANIAAMLGEIADKLYDCEHALASLNSG</sequence>
<gene>
    <name evidence="1" type="ORF">EDC90_103351</name>
</gene>